<dbReference type="InterPro" id="IPR052155">
    <property type="entry name" value="Biofilm_reg_signaling"/>
</dbReference>
<dbReference type="Pfam" id="PF00672">
    <property type="entry name" value="HAMP"/>
    <property type="match status" value="1"/>
</dbReference>
<dbReference type="PROSITE" id="PS50883">
    <property type="entry name" value="EAL"/>
    <property type="match status" value="1"/>
</dbReference>
<dbReference type="CDD" id="cd01948">
    <property type="entry name" value="EAL"/>
    <property type="match status" value="1"/>
</dbReference>
<dbReference type="InterPro" id="IPR000014">
    <property type="entry name" value="PAS"/>
</dbReference>
<comment type="caution">
    <text evidence="7">The sequence shown here is derived from an EMBL/GenBank/DDBJ whole genome shotgun (WGS) entry which is preliminary data.</text>
</comment>
<evidence type="ECO:0000256" key="1">
    <source>
        <dbReference type="SAM" id="Phobius"/>
    </source>
</evidence>
<keyword evidence="1" id="KW-1133">Transmembrane helix</keyword>
<feature type="domain" description="PAS" evidence="2">
    <location>
        <begin position="418"/>
        <end position="464"/>
    </location>
</feature>
<evidence type="ECO:0000313" key="8">
    <source>
        <dbReference type="Proteomes" id="UP000191110"/>
    </source>
</evidence>
<evidence type="ECO:0000313" key="7">
    <source>
        <dbReference type="EMBL" id="OOZ40221.1"/>
    </source>
</evidence>
<dbReference type="PANTHER" id="PTHR44757:SF2">
    <property type="entry name" value="BIOFILM ARCHITECTURE MAINTENANCE PROTEIN MBAA"/>
    <property type="match status" value="1"/>
</dbReference>
<evidence type="ECO:0000259" key="4">
    <source>
        <dbReference type="PROSITE" id="PS50883"/>
    </source>
</evidence>
<dbReference type="CDD" id="cd00130">
    <property type="entry name" value="PAS"/>
    <property type="match status" value="4"/>
</dbReference>
<keyword evidence="1" id="KW-0812">Transmembrane</keyword>
<accession>A0A1T2L581</accession>
<dbReference type="PROSITE" id="PS50113">
    <property type="entry name" value="PAC"/>
    <property type="match status" value="4"/>
</dbReference>
<dbReference type="GO" id="GO:0016020">
    <property type="term" value="C:membrane"/>
    <property type="evidence" value="ECO:0007669"/>
    <property type="project" value="InterPro"/>
</dbReference>
<dbReference type="InterPro" id="IPR021796">
    <property type="entry name" value="Tll0287-like_dom"/>
</dbReference>
<dbReference type="Pfam" id="PF00563">
    <property type="entry name" value="EAL"/>
    <property type="match status" value="1"/>
</dbReference>
<dbReference type="Pfam" id="PF13426">
    <property type="entry name" value="PAS_9"/>
    <property type="match status" value="1"/>
</dbReference>
<sequence>MGKRWNLERKLLILISGVLVASLLAFWWVEYRHIKADAETELLSSADRIRDVLMATRRVYQHQFIDSGLPLNKKTIGFLPAHAMGEISNDLSNWSSDGFSFNNVSDNPRNPLHKADALEEEAIAFFRNKPEEEFHFVPYENEKGELNYHYARPIWVEQYCLKCHGDKDNAPVTIQESYDEAYDYKLGELRGVLSIKIPASNMESRIRQQVYLQLYLKSALILLIGLLIGWTVRRQVTEPLSNIAAAARRIGSGQLDTLIDIRASSDFEELAHDLSHMASQLQVDKDSLVSERSFLKALIKTIPDLVWMKDPDGFYLLCNDRFEQFFGHPEHEVVGKTDYDFVNRELADLFRENDMAAIRNGGPRINTEEVVFADDGHRERIETIKTPIFNIKGELVGVLGIGRDITRQHQAEAVLRDERDEKQRYLDTMQTIMVALDNRGDISMINRAGRELLGYEKEELIGRNWFDCCLPEPDGMELVYPIFLKIMAGEVVQNDHFENSVICRDGSERMISWYSAELTNEAGEVIGLLSSGEDVTETREAEVLIKEEQQRYHEIFNATSEAIFIHDATTGKIIDVNNRMLEMYGLERSEALRLSAEASSSGTPPYTEENAHEKVRLTVVEGPQTFEWHARHNDGSLFWVEVSTRASYIGDKRRVLAVVRDISARKALEEQMNALAKHNRLILDSSGEGIFGLDSEGRHAFVNPAAAEMLGYSAEELIGQPSHAIWHHHHPDGDDYPAQECPIRETGISGVPHSGEEWFIKRGGDFFPVSYSSSPIVEDERITGVVVSFSDISEKKKADEKIHYLAYYDELTALPNRALMIDRVTQQLATAQRLNNKATLVLLNIDRFTNINTARGHNMGDFLLVALARRLEQHLYKEDTLARLSADEFAVLLPHLNKSRESEQRNAIAVVDKLQAVVRDPLLVGDEAVNITVSMGATLFPESASDQPRDILRRADSALHRAKRAGGNQCAFFERGMDEVVQRHYQIERELYHAVNNAELRIFLQAQVDADGVLVAAETLVRWEHPERGLIPPGVFIPIAEESDLIVDVGGWVLTEAMHLMARCDMAGHQLKLSVNLSPRQFRKQGFVPWFKGLVNESGADPTNLTLEVTEGLFIDDLSDVVAKMDELVAMGVNFSIDDFGTGYSSLSYLKRLPINELKIDKSFVQDAPHSADDAALVETILLVAKSMRLKVVAEGVEKQEQADFLNARSEVIHQGYLYGKPEQAEIWIDRWFNAD</sequence>
<dbReference type="CDD" id="cd01949">
    <property type="entry name" value="GGDEF"/>
    <property type="match status" value="1"/>
</dbReference>
<dbReference type="Gene3D" id="6.10.340.10">
    <property type="match status" value="1"/>
</dbReference>
<organism evidence="7 8">
    <name type="scientific">Solemya pervernicosa gill symbiont</name>
    <dbReference type="NCBI Taxonomy" id="642797"/>
    <lineage>
        <taxon>Bacteria</taxon>
        <taxon>Pseudomonadati</taxon>
        <taxon>Pseudomonadota</taxon>
        <taxon>Gammaproteobacteria</taxon>
        <taxon>sulfur-oxidizing symbionts</taxon>
    </lineage>
</organism>
<dbReference type="Gene3D" id="3.30.450.20">
    <property type="entry name" value="PAS domain"/>
    <property type="match status" value="4"/>
</dbReference>
<dbReference type="SUPFAM" id="SSF55073">
    <property type="entry name" value="Nucleotide cyclase"/>
    <property type="match status" value="1"/>
</dbReference>
<evidence type="ECO:0000259" key="3">
    <source>
        <dbReference type="PROSITE" id="PS50113"/>
    </source>
</evidence>
<feature type="transmembrane region" description="Helical" evidence="1">
    <location>
        <begin position="214"/>
        <end position="232"/>
    </location>
</feature>
<reference evidence="7 8" key="1">
    <citation type="submission" date="2016-11" db="EMBL/GenBank/DDBJ databases">
        <title>Mixed transmission modes and dynamic genome evolution in an obligate animal-bacterial symbiosis.</title>
        <authorList>
            <person name="Russell S.L."/>
            <person name="Corbett-Detig R.B."/>
            <person name="Cavanaugh C.M."/>
        </authorList>
    </citation>
    <scope>NUCLEOTIDE SEQUENCE [LARGE SCALE GENOMIC DNA]</scope>
    <source>
        <strain evidence="7">Sveles-Q1</strain>
    </source>
</reference>
<dbReference type="PROSITE" id="PS50885">
    <property type="entry name" value="HAMP"/>
    <property type="match status" value="1"/>
</dbReference>
<evidence type="ECO:0008006" key="9">
    <source>
        <dbReference type="Google" id="ProtNLM"/>
    </source>
</evidence>
<proteinExistence type="predicted"/>
<keyword evidence="8" id="KW-1185">Reference proteome</keyword>
<dbReference type="InterPro" id="IPR001633">
    <property type="entry name" value="EAL_dom"/>
</dbReference>
<dbReference type="Pfam" id="PF00989">
    <property type="entry name" value="PAS"/>
    <property type="match status" value="1"/>
</dbReference>
<feature type="domain" description="PAC" evidence="3">
    <location>
        <begin position="495"/>
        <end position="547"/>
    </location>
</feature>
<dbReference type="SUPFAM" id="SSF55785">
    <property type="entry name" value="PYP-like sensor domain (PAS domain)"/>
    <property type="match status" value="4"/>
</dbReference>
<dbReference type="Pfam" id="PF11845">
    <property type="entry name" value="Tll0287-like"/>
    <property type="match status" value="1"/>
</dbReference>
<feature type="domain" description="PAS" evidence="2">
    <location>
        <begin position="675"/>
        <end position="732"/>
    </location>
</feature>
<feature type="transmembrane region" description="Helical" evidence="1">
    <location>
        <begin position="12"/>
        <end position="29"/>
    </location>
</feature>
<dbReference type="SMART" id="SM00304">
    <property type="entry name" value="HAMP"/>
    <property type="match status" value="1"/>
</dbReference>
<name>A0A1T2L581_9GAMM</name>
<dbReference type="InterPro" id="IPR001610">
    <property type="entry name" value="PAC"/>
</dbReference>
<gene>
    <name evidence="7" type="ORF">BOW53_08615</name>
</gene>
<protein>
    <recommendedName>
        <fullName evidence="9">Sensor domain-containing diguanylate cyclase</fullName>
    </recommendedName>
</protein>
<dbReference type="InterPro" id="IPR013656">
    <property type="entry name" value="PAS_4"/>
</dbReference>
<dbReference type="InterPro" id="IPR000700">
    <property type="entry name" value="PAS-assoc_C"/>
</dbReference>
<dbReference type="SMART" id="SM00091">
    <property type="entry name" value="PAS"/>
    <property type="match status" value="4"/>
</dbReference>
<dbReference type="SUPFAM" id="SSF141868">
    <property type="entry name" value="EAL domain-like"/>
    <property type="match status" value="1"/>
</dbReference>
<dbReference type="Gene3D" id="3.30.70.270">
    <property type="match status" value="1"/>
</dbReference>
<dbReference type="SUPFAM" id="SSF158472">
    <property type="entry name" value="HAMP domain-like"/>
    <property type="match status" value="1"/>
</dbReference>
<keyword evidence="1" id="KW-0472">Membrane</keyword>
<dbReference type="NCBIfam" id="TIGR00254">
    <property type="entry name" value="GGDEF"/>
    <property type="match status" value="1"/>
</dbReference>
<dbReference type="InterPro" id="IPR043128">
    <property type="entry name" value="Rev_trsase/Diguanyl_cyclase"/>
</dbReference>
<dbReference type="RefSeq" id="WP_078483675.1">
    <property type="nucleotide sequence ID" value="NZ_MPRL01000030.1"/>
</dbReference>
<dbReference type="Pfam" id="PF00990">
    <property type="entry name" value="GGDEF"/>
    <property type="match status" value="1"/>
</dbReference>
<feature type="domain" description="HAMP" evidence="5">
    <location>
        <begin position="234"/>
        <end position="286"/>
    </location>
</feature>
<feature type="domain" description="PAC" evidence="3">
    <location>
        <begin position="624"/>
        <end position="674"/>
    </location>
</feature>
<dbReference type="GO" id="GO:0007165">
    <property type="term" value="P:signal transduction"/>
    <property type="evidence" value="ECO:0007669"/>
    <property type="project" value="InterPro"/>
</dbReference>
<dbReference type="InterPro" id="IPR013767">
    <property type="entry name" value="PAS_fold"/>
</dbReference>
<dbReference type="NCBIfam" id="TIGR00229">
    <property type="entry name" value="sensory_box"/>
    <property type="match status" value="4"/>
</dbReference>
<dbReference type="InterPro" id="IPR003660">
    <property type="entry name" value="HAMP_dom"/>
</dbReference>
<dbReference type="InterPro" id="IPR029787">
    <property type="entry name" value="Nucleotide_cyclase"/>
</dbReference>
<feature type="domain" description="PAS" evidence="2">
    <location>
        <begin position="548"/>
        <end position="592"/>
    </location>
</feature>
<dbReference type="OrthoDB" id="8416215at2"/>
<feature type="domain" description="PAC" evidence="3">
    <location>
        <begin position="753"/>
        <end position="804"/>
    </location>
</feature>
<dbReference type="PROSITE" id="PS50112">
    <property type="entry name" value="PAS"/>
    <property type="match status" value="4"/>
</dbReference>
<dbReference type="GO" id="GO:0006355">
    <property type="term" value="P:regulation of DNA-templated transcription"/>
    <property type="evidence" value="ECO:0007669"/>
    <property type="project" value="InterPro"/>
</dbReference>
<dbReference type="InterPro" id="IPR035965">
    <property type="entry name" value="PAS-like_dom_sf"/>
</dbReference>
<dbReference type="EMBL" id="MPRL01000030">
    <property type="protein sequence ID" value="OOZ40221.1"/>
    <property type="molecule type" value="Genomic_DNA"/>
</dbReference>
<dbReference type="Proteomes" id="UP000191110">
    <property type="component" value="Unassembled WGS sequence"/>
</dbReference>
<dbReference type="InterPro" id="IPR035919">
    <property type="entry name" value="EAL_sf"/>
</dbReference>
<dbReference type="SMART" id="SM00052">
    <property type="entry name" value="EAL"/>
    <property type="match status" value="1"/>
</dbReference>
<feature type="domain" description="GGDEF" evidence="6">
    <location>
        <begin position="836"/>
        <end position="975"/>
    </location>
</feature>
<evidence type="ECO:0000259" key="6">
    <source>
        <dbReference type="PROSITE" id="PS50887"/>
    </source>
</evidence>
<dbReference type="AlphaFoldDB" id="A0A1T2L581"/>
<dbReference type="SMART" id="SM00267">
    <property type="entry name" value="GGDEF"/>
    <property type="match status" value="1"/>
</dbReference>
<feature type="domain" description="PAC" evidence="3">
    <location>
        <begin position="365"/>
        <end position="417"/>
    </location>
</feature>
<dbReference type="CDD" id="cd06225">
    <property type="entry name" value="HAMP"/>
    <property type="match status" value="1"/>
</dbReference>
<dbReference type="SMART" id="SM00086">
    <property type="entry name" value="PAC"/>
    <property type="match status" value="4"/>
</dbReference>
<dbReference type="Gene3D" id="3.20.20.450">
    <property type="entry name" value="EAL domain"/>
    <property type="match status" value="1"/>
</dbReference>
<dbReference type="PROSITE" id="PS50887">
    <property type="entry name" value="GGDEF"/>
    <property type="match status" value="1"/>
</dbReference>
<evidence type="ECO:0000259" key="5">
    <source>
        <dbReference type="PROSITE" id="PS50885"/>
    </source>
</evidence>
<dbReference type="Pfam" id="PF08448">
    <property type="entry name" value="PAS_4"/>
    <property type="match status" value="2"/>
</dbReference>
<dbReference type="PANTHER" id="PTHR44757">
    <property type="entry name" value="DIGUANYLATE CYCLASE DGCP"/>
    <property type="match status" value="1"/>
</dbReference>
<feature type="domain" description="EAL" evidence="4">
    <location>
        <begin position="984"/>
        <end position="1236"/>
    </location>
</feature>
<evidence type="ECO:0000259" key="2">
    <source>
        <dbReference type="PROSITE" id="PS50112"/>
    </source>
</evidence>
<dbReference type="InterPro" id="IPR000160">
    <property type="entry name" value="GGDEF_dom"/>
</dbReference>
<feature type="domain" description="PAS" evidence="2">
    <location>
        <begin position="291"/>
        <end position="361"/>
    </location>
</feature>